<name>X1UEZ7_9ZZZZ</name>
<dbReference type="Pfam" id="PF17763">
    <property type="entry name" value="Asparaginase_C"/>
    <property type="match status" value="1"/>
</dbReference>
<dbReference type="AlphaFoldDB" id="X1UEZ7"/>
<proteinExistence type="predicted"/>
<evidence type="ECO:0000259" key="1">
    <source>
        <dbReference type="Pfam" id="PF17763"/>
    </source>
</evidence>
<dbReference type="InterPro" id="IPR036152">
    <property type="entry name" value="Asp/glu_Ase-like_sf"/>
</dbReference>
<evidence type="ECO:0000313" key="2">
    <source>
        <dbReference type="EMBL" id="GAJ02137.1"/>
    </source>
</evidence>
<protein>
    <recommendedName>
        <fullName evidence="1">Asparaginase/glutaminase C-terminal domain-containing protein</fullName>
    </recommendedName>
</protein>
<dbReference type="EMBL" id="BARW01018813">
    <property type="protein sequence ID" value="GAJ02137.1"/>
    <property type="molecule type" value="Genomic_DNA"/>
</dbReference>
<gene>
    <name evidence="2" type="ORF">S12H4_32126</name>
</gene>
<dbReference type="InterPro" id="IPR006034">
    <property type="entry name" value="Asparaginase/glutaminase-like"/>
</dbReference>
<reference evidence="2" key="1">
    <citation type="journal article" date="2014" name="Front. Microbiol.">
        <title>High frequency of phylogenetically diverse reductive dehalogenase-homologous genes in deep subseafloor sedimentary metagenomes.</title>
        <authorList>
            <person name="Kawai M."/>
            <person name="Futagami T."/>
            <person name="Toyoda A."/>
            <person name="Takaki Y."/>
            <person name="Nishi S."/>
            <person name="Hori S."/>
            <person name="Arai W."/>
            <person name="Tsubouchi T."/>
            <person name="Morono Y."/>
            <person name="Uchiyama I."/>
            <person name="Ito T."/>
            <person name="Fujiyama A."/>
            <person name="Inagaki F."/>
            <person name="Takami H."/>
        </authorList>
    </citation>
    <scope>NUCLEOTIDE SEQUENCE</scope>
    <source>
        <strain evidence="2">Expedition CK06-06</strain>
    </source>
</reference>
<accession>X1UEZ7</accession>
<dbReference type="PIRSF" id="PIRSF001220">
    <property type="entry name" value="L-ASNase_gatD"/>
    <property type="match status" value="1"/>
</dbReference>
<dbReference type="InterPro" id="IPR040919">
    <property type="entry name" value="Asparaginase_C"/>
</dbReference>
<dbReference type="PIRSF" id="PIRSF500176">
    <property type="entry name" value="L_ASNase"/>
    <property type="match status" value="1"/>
</dbReference>
<dbReference type="PROSITE" id="PS51732">
    <property type="entry name" value="ASN_GLN_ASE_3"/>
    <property type="match status" value="1"/>
</dbReference>
<sequence length="132" mass="14865">YEFDHFSKMKVDIIPSYLGANSRMLHNSVKDGVDGIVLQSLGAGHIPESMLDGIEGAISASIPVVLSSRTMKGRFLTDTYGFIGAEKYLRNIGVIFGEDLTSQKVRMKLLVLLSTERSFEEIRHEFEKNYYK</sequence>
<dbReference type="PANTHER" id="PTHR11707:SF28">
    <property type="entry name" value="60 KDA LYSOPHOSPHOLIPASE"/>
    <property type="match status" value="1"/>
</dbReference>
<feature type="non-terminal residue" evidence="2">
    <location>
        <position position="1"/>
    </location>
</feature>
<feature type="domain" description="Asparaginase/glutaminase C-terminal" evidence="1">
    <location>
        <begin position="10"/>
        <end position="126"/>
    </location>
</feature>
<dbReference type="SUPFAM" id="SSF53774">
    <property type="entry name" value="Glutaminase/Asparaginase"/>
    <property type="match status" value="1"/>
</dbReference>
<organism evidence="2">
    <name type="scientific">marine sediment metagenome</name>
    <dbReference type="NCBI Taxonomy" id="412755"/>
    <lineage>
        <taxon>unclassified sequences</taxon>
        <taxon>metagenomes</taxon>
        <taxon>ecological metagenomes</taxon>
    </lineage>
</organism>
<dbReference type="PANTHER" id="PTHR11707">
    <property type="entry name" value="L-ASPARAGINASE"/>
    <property type="match status" value="1"/>
</dbReference>
<dbReference type="Gene3D" id="3.40.50.40">
    <property type="match status" value="1"/>
</dbReference>
<comment type="caution">
    <text evidence="2">The sequence shown here is derived from an EMBL/GenBank/DDBJ whole genome shotgun (WGS) entry which is preliminary data.</text>
</comment>
<dbReference type="InterPro" id="IPR027473">
    <property type="entry name" value="L-asparaginase_C"/>
</dbReference>